<feature type="transmembrane region" description="Helical" evidence="1">
    <location>
        <begin position="357"/>
        <end position="384"/>
    </location>
</feature>
<protein>
    <submittedName>
        <fullName evidence="2">Uncharacterized protein</fullName>
    </submittedName>
</protein>
<keyword evidence="1" id="KW-0472">Membrane</keyword>
<dbReference type="EMBL" id="JARVKM010000071">
    <property type="protein sequence ID" value="KAK9771689.1"/>
    <property type="molecule type" value="Genomic_DNA"/>
</dbReference>
<keyword evidence="1" id="KW-0812">Transmembrane</keyword>
<comment type="caution">
    <text evidence="2">The sequence shown here is derived from an EMBL/GenBank/DDBJ whole genome shotgun (WGS) entry which is preliminary data.</text>
</comment>
<evidence type="ECO:0000256" key="1">
    <source>
        <dbReference type="SAM" id="Phobius"/>
    </source>
</evidence>
<dbReference type="Proteomes" id="UP001465668">
    <property type="component" value="Unassembled WGS sequence"/>
</dbReference>
<evidence type="ECO:0000313" key="2">
    <source>
        <dbReference type="EMBL" id="KAK9771689.1"/>
    </source>
</evidence>
<gene>
    <name evidence="2" type="ORF">SCAR479_11618</name>
</gene>
<organism evidence="2 3">
    <name type="scientific">Seiridium cardinale</name>
    <dbReference type="NCBI Taxonomy" id="138064"/>
    <lineage>
        <taxon>Eukaryota</taxon>
        <taxon>Fungi</taxon>
        <taxon>Dikarya</taxon>
        <taxon>Ascomycota</taxon>
        <taxon>Pezizomycotina</taxon>
        <taxon>Sordariomycetes</taxon>
        <taxon>Xylariomycetidae</taxon>
        <taxon>Amphisphaeriales</taxon>
        <taxon>Sporocadaceae</taxon>
        <taxon>Seiridium</taxon>
    </lineage>
</organism>
<reference evidence="2 3" key="1">
    <citation type="submission" date="2024-02" db="EMBL/GenBank/DDBJ databases">
        <title>First draft genome assembly of two strains of Seiridium cardinale.</title>
        <authorList>
            <person name="Emiliani G."/>
            <person name="Scali E."/>
        </authorList>
    </citation>
    <scope>NUCLEOTIDE SEQUENCE [LARGE SCALE GENOMIC DNA]</scope>
    <source>
        <strain evidence="2 3">BM-138-000479</strain>
    </source>
</reference>
<name>A0ABR2XD38_9PEZI</name>
<keyword evidence="1" id="KW-1133">Transmembrane helix</keyword>
<sequence>MSKMPTYPAIPEHVVERRSISGSSILEEFWEPPQNAHSTSLRRSHINRDELAAYLRYLQEHRSMDNMPISPDTSQNSGSAARSAGCFDESEIDVALDLVVKLMFVISITHDPTSISAGISRVDWEDGQSLEHFMQEMFPTYSAVDLPTTRIKTTKLRASYLEAYADIEISWTDHLCDHLSLSTSEHRKVLKVFGLPCLLEASYGIAYKTAKIIHDEKVLAHQTIDDGTNLKFLEVLNMGASLERGYFPPTFLLETLMTFRILFPTHDAQWLRQRMRPKFRWPSFSTQHGSDLDERLAFPFEKEGAYKRPLINRRELYQRFPHWALRLDILYEEAEDPTPISWAGRWSERKKGARHSFWVTFGAFMVAIMFGVTTTLLGAVQLWVAFCDWRGGDGGRLCRR</sequence>
<evidence type="ECO:0000313" key="3">
    <source>
        <dbReference type="Proteomes" id="UP001465668"/>
    </source>
</evidence>
<keyword evidence="3" id="KW-1185">Reference proteome</keyword>
<proteinExistence type="predicted"/>
<accession>A0ABR2XD38</accession>